<proteinExistence type="predicted"/>
<gene>
    <name evidence="1" type="ORF">DARMORV10_C04P22330.1</name>
</gene>
<reference evidence="1" key="1">
    <citation type="submission" date="2021-01" db="EMBL/GenBank/DDBJ databases">
        <authorList>
            <consortium name="Genoscope - CEA"/>
            <person name="William W."/>
        </authorList>
    </citation>
    <scope>NUCLEOTIDE SEQUENCE</scope>
</reference>
<dbReference type="Proteomes" id="UP001295469">
    <property type="component" value="Chromosome C04"/>
</dbReference>
<evidence type="ECO:0000313" key="1">
    <source>
        <dbReference type="EMBL" id="CAF1830802.1"/>
    </source>
</evidence>
<dbReference type="AlphaFoldDB" id="A0A816JIW8"/>
<accession>A0A816JIW8</accession>
<protein>
    <submittedName>
        <fullName evidence="1">(rape) hypothetical protein</fullName>
    </submittedName>
</protein>
<dbReference type="EMBL" id="HG994368">
    <property type="protein sequence ID" value="CAF1830802.1"/>
    <property type="molecule type" value="Genomic_DNA"/>
</dbReference>
<organism evidence="1">
    <name type="scientific">Brassica napus</name>
    <name type="common">Rape</name>
    <dbReference type="NCBI Taxonomy" id="3708"/>
    <lineage>
        <taxon>Eukaryota</taxon>
        <taxon>Viridiplantae</taxon>
        <taxon>Streptophyta</taxon>
        <taxon>Embryophyta</taxon>
        <taxon>Tracheophyta</taxon>
        <taxon>Spermatophyta</taxon>
        <taxon>Magnoliopsida</taxon>
        <taxon>eudicotyledons</taxon>
        <taxon>Gunneridae</taxon>
        <taxon>Pentapetalae</taxon>
        <taxon>rosids</taxon>
        <taxon>malvids</taxon>
        <taxon>Brassicales</taxon>
        <taxon>Brassicaceae</taxon>
        <taxon>Brassiceae</taxon>
        <taxon>Brassica</taxon>
    </lineage>
</organism>
<name>A0A816JIW8_BRANA</name>
<sequence length="80" mass="9260">MSVVPGWTSNLQSRVNAILSSAGRDNLPFLNPGPGIWVDKTTVTWFRFLHDLSLALPEILQEGWVREWPTYRLIPRHFKE</sequence>